<dbReference type="PANTHER" id="PTHR47592:SF31">
    <property type="entry name" value="ZINC FINGER, CCHC-TYPE-RELATED"/>
    <property type="match status" value="1"/>
</dbReference>
<dbReference type="PANTHER" id="PTHR47592">
    <property type="entry name" value="PBF68 PROTEIN"/>
    <property type="match status" value="1"/>
</dbReference>
<feature type="compositionally biased region" description="Basic residues" evidence="1">
    <location>
        <begin position="99"/>
        <end position="108"/>
    </location>
</feature>
<dbReference type="OrthoDB" id="418757at2759"/>
<organism evidence="3 4">
    <name type="scientific">Mucuna pruriens</name>
    <name type="common">Velvet bean</name>
    <name type="synonym">Dolichos pruriens</name>
    <dbReference type="NCBI Taxonomy" id="157652"/>
    <lineage>
        <taxon>Eukaryota</taxon>
        <taxon>Viridiplantae</taxon>
        <taxon>Streptophyta</taxon>
        <taxon>Embryophyta</taxon>
        <taxon>Tracheophyta</taxon>
        <taxon>Spermatophyta</taxon>
        <taxon>Magnoliopsida</taxon>
        <taxon>eudicotyledons</taxon>
        <taxon>Gunneridae</taxon>
        <taxon>Pentapetalae</taxon>
        <taxon>rosids</taxon>
        <taxon>fabids</taxon>
        <taxon>Fabales</taxon>
        <taxon>Fabaceae</taxon>
        <taxon>Papilionoideae</taxon>
        <taxon>50 kb inversion clade</taxon>
        <taxon>NPAAA clade</taxon>
        <taxon>indigoferoid/millettioid clade</taxon>
        <taxon>Phaseoleae</taxon>
        <taxon>Mucuna</taxon>
    </lineage>
</organism>
<evidence type="ECO:0000256" key="1">
    <source>
        <dbReference type="SAM" id="MobiDB-lite"/>
    </source>
</evidence>
<evidence type="ECO:0000313" key="3">
    <source>
        <dbReference type="EMBL" id="RDX74433.1"/>
    </source>
</evidence>
<feature type="domain" description="Retrovirus-related Pol polyprotein from transposon TNT 1-94-like beta-barrel" evidence="2">
    <location>
        <begin position="139"/>
        <end position="219"/>
    </location>
</feature>
<dbReference type="InterPro" id="IPR054722">
    <property type="entry name" value="PolX-like_BBD"/>
</dbReference>
<evidence type="ECO:0000313" key="4">
    <source>
        <dbReference type="Proteomes" id="UP000257109"/>
    </source>
</evidence>
<dbReference type="EMBL" id="QJKJ01010181">
    <property type="protein sequence ID" value="RDX74433.1"/>
    <property type="molecule type" value="Genomic_DNA"/>
</dbReference>
<reference evidence="3" key="1">
    <citation type="submission" date="2018-05" db="EMBL/GenBank/DDBJ databases">
        <title>Draft genome of Mucuna pruriens seed.</title>
        <authorList>
            <person name="Nnadi N.E."/>
            <person name="Vos R."/>
            <person name="Hasami M.H."/>
            <person name="Devisetty U.K."/>
            <person name="Aguiy J.C."/>
        </authorList>
    </citation>
    <scope>NUCLEOTIDE SEQUENCE [LARGE SCALE GENOMIC DNA]</scope>
    <source>
        <strain evidence="3">JCA_2017</strain>
    </source>
</reference>
<keyword evidence="4" id="KW-1185">Reference proteome</keyword>
<evidence type="ECO:0000259" key="2">
    <source>
        <dbReference type="Pfam" id="PF22936"/>
    </source>
</evidence>
<feature type="region of interest" description="Disordered" evidence="1">
    <location>
        <begin position="81"/>
        <end position="122"/>
    </location>
</feature>
<comment type="caution">
    <text evidence="3">The sequence shown here is derived from an EMBL/GenBank/DDBJ whole genome shotgun (WGS) entry which is preliminary data.</text>
</comment>
<feature type="non-terminal residue" evidence="3">
    <location>
        <position position="1"/>
    </location>
</feature>
<feature type="compositionally biased region" description="Basic and acidic residues" evidence="1">
    <location>
        <begin position="109"/>
        <end position="118"/>
    </location>
</feature>
<dbReference type="Proteomes" id="UP000257109">
    <property type="component" value="Unassembled WGS sequence"/>
</dbReference>
<feature type="compositionally biased region" description="Basic and acidic residues" evidence="1">
    <location>
        <begin position="87"/>
        <end position="98"/>
    </location>
</feature>
<dbReference type="AlphaFoldDB" id="A0A371F8H7"/>
<gene>
    <name evidence="3" type="ORF">CR513_45824</name>
</gene>
<proteinExistence type="predicted"/>
<name>A0A371F8H7_MUCPR</name>
<dbReference type="Pfam" id="PF22936">
    <property type="entry name" value="Pol_BBD"/>
    <property type="match status" value="1"/>
</dbReference>
<sequence length="279" mass="31849">GLRRFAHGVEFRIETLRSVFGVEGCHTTHIILHLDHSNLDLEKPEFMSNDGTLSINKYVETYKASVTNSIPNGVVSLQMTKDNVLNEEMRRKTQEKGEQRKKKGKSKEKKHDDNDDHATTTTGDDFTESINLVSDENMWIIDSGATLHVTLRKEFCTSYTSRDFGVLKMGNDGVSKVIGVGVVCLQTNMRVYLWLKGVKHAPNVRFNLIFMHMLDDGGYDNYFGYGKWKLIQGNLVVVREEKISKLYWTKALVSKDSVNTMDMEASLWHRRLSHISEKG</sequence>
<accession>A0A371F8H7</accession>
<protein>
    <recommendedName>
        <fullName evidence="2">Retrovirus-related Pol polyprotein from transposon TNT 1-94-like beta-barrel domain-containing protein</fullName>
    </recommendedName>
</protein>